<dbReference type="PROSITE" id="PS00221">
    <property type="entry name" value="MIP"/>
    <property type="match status" value="1"/>
</dbReference>
<keyword evidence="2" id="KW-1185">Reference proteome</keyword>
<protein>
    <submittedName>
        <fullName evidence="1">Uncharacterized protein</fullName>
    </submittedName>
</protein>
<gene>
    <name evidence="1" type="ORF">QBC41DRAFT_63871</name>
</gene>
<evidence type="ECO:0000313" key="1">
    <source>
        <dbReference type="EMBL" id="KAK0671035.1"/>
    </source>
</evidence>
<proteinExistence type="predicted"/>
<name>A0AA39ZI39_9PEZI</name>
<sequence length="199" mass="22094">MIEAPPSFHVFRDLLACSNQDSLGSRSPINFHLSASDLHLTPDQKLQNPLFCPPPSLSIHQSFKSSSVNPLITLASVLCNAVVCQQQVETSDLRSDWLSTDFEHQPPKSLFFSRPPGIFQHSFTPSSVHREVLSSFTPDQTRHPRSHSSFGRAVKLVHKATLRHYNPSVSLAPLWSSVLNSSHTVETAAFDIPGFVWAL</sequence>
<dbReference type="AlphaFoldDB" id="A0AA39ZI39"/>
<reference evidence="1" key="1">
    <citation type="submission" date="2023-06" db="EMBL/GenBank/DDBJ databases">
        <title>Genome-scale phylogeny and comparative genomics of the fungal order Sordariales.</title>
        <authorList>
            <consortium name="Lawrence Berkeley National Laboratory"/>
            <person name="Hensen N."/>
            <person name="Bonometti L."/>
            <person name="Westerberg I."/>
            <person name="Brannstrom I.O."/>
            <person name="Guillou S."/>
            <person name="Cros-Aarteil S."/>
            <person name="Calhoun S."/>
            <person name="Haridas S."/>
            <person name="Kuo A."/>
            <person name="Mondo S."/>
            <person name="Pangilinan J."/>
            <person name="Riley R."/>
            <person name="Labutti K."/>
            <person name="Andreopoulos B."/>
            <person name="Lipzen A."/>
            <person name="Chen C."/>
            <person name="Yanf M."/>
            <person name="Daum C."/>
            <person name="Ng V."/>
            <person name="Clum A."/>
            <person name="Steindorff A."/>
            <person name="Ohm R."/>
            <person name="Martin F."/>
            <person name="Silar P."/>
            <person name="Natvig D."/>
            <person name="Lalanne C."/>
            <person name="Gautier V."/>
            <person name="Ament-Velasquez S.L."/>
            <person name="Kruys A."/>
            <person name="Hutchinson M.I."/>
            <person name="Powell A.J."/>
            <person name="Barry K."/>
            <person name="Miller A.N."/>
            <person name="Grigoriev I.V."/>
            <person name="Debuchy R."/>
            <person name="Gladieux P."/>
            <person name="Thoren M.H."/>
            <person name="Johannesson H."/>
        </authorList>
    </citation>
    <scope>NUCLEOTIDE SEQUENCE</scope>
    <source>
        <strain evidence="1">CBS 307.81</strain>
    </source>
</reference>
<comment type="caution">
    <text evidence="1">The sequence shown here is derived from an EMBL/GenBank/DDBJ whole genome shotgun (WGS) entry which is preliminary data.</text>
</comment>
<dbReference type="EMBL" id="JAULSY010000025">
    <property type="protein sequence ID" value="KAK0671035.1"/>
    <property type="molecule type" value="Genomic_DNA"/>
</dbReference>
<accession>A0AA39ZI39</accession>
<evidence type="ECO:0000313" key="2">
    <source>
        <dbReference type="Proteomes" id="UP001174997"/>
    </source>
</evidence>
<dbReference type="Proteomes" id="UP001174997">
    <property type="component" value="Unassembled WGS sequence"/>
</dbReference>
<organism evidence="1 2">
    <name type="scientific">Cercophora samala</name>
    <dbReference type="NCBI Taxonomy" id="330535"/>
    <lineage>
        <taxon>Eukaryota</taxon>
        <taxon>Fungi</taxon>
        <taxon>Dikarya</taxon>
        <taxon>Ascomycota</taxon>
        <taxon>Pezizomycotina</taxon>
        <taxon>Sordariomycetes</taxon>
        <taxon>Sordariomycetidae</taxon>
        <taxon>Sordariales</taxon>
        <taxon>Lasiosphaeriaceae</taxon>
        <taxon>Cercophora</taxon>
    </lineage>
</organism>
<dbReference type="InterPro" id="IPR022357">
    <property type="entry name" value="MIP_CS"/>
</dbReference>